<proteinExistence type="predicted"/>
<evidence type="ECO:0000313" key="1">
    <source>
        <dbReference type="EMBL" id="CAB0044789.1"/>
    </source>
</evidence>
<protein>
    <submittedName>
        <fullName evidence="1">Uncharacterized protein</fullName>
    </submittedName>
</protein>
<dbReference type="Proteomes" id="UP000479190">
    <property type="component" value="Unassembled WGS sequence"/>
</dbReference>
<name>A0A6H5J985_9HYME</name>
<keyword evidence="2" id="KW-1185">Reference proteome</keyword>
<organism evidence="1 2">
    <name type="scientific">Trichogramma brassicae</name>
    <dbReference type="NCBI Taxonomy" id="86971"/>
    <lineage>
        <taxon>Eukaryota</taxon>
        <taxon>Metazoa</taxon>
        <taxon>Ecdysozoa</taxon>
        <taxon>Arthropoda</taxon>
        <taxon>Hexapoda</taxon>
        <taxon>Insecta</taxon>
        <taxon>Pterygota</taxon>
        <taxon>Neoptera</taxon>
        <taxon>Endopterygota</taxon>
        <taxon>Hymenoptera</taxon>
        <taxon>Apocrita</taxon>
        <taxon>Proctotrupomorpha</taxon>
        <taxon>Chalcidoidea</taxon>
        <taxon>Trichogrammatidae</taxon>
        <taxon>Trichogramma</taxon>
    </lineage>
</organism>
<gene>
    <name evidence="1" type="ORF">TBRA_LOCUS16377</name>
</gene>
<reference evidence="1 2" key="1">
    <citation type="submission" date="2020-02" db="EMBL/GenBank/DDBJ databases">
        <authorList>
            <person name="Ferguson B K."/>
        </authorList>
    </citation>
    <scope>NUCLEOTIDE SEQUENCE [LARGE SCALE GENOMIC DNA]</scope>
</reference>
<evidence type="ECO:0000313" key="2">
    <source>
        <dbReference type="Proteomes" id="UP000479190"/>
    </source>
</evidence>
<accession>A0A6H5J985</accession>
<sequence length="177" mass="20520">MALTSGAKVLQELARCAVRAAALTARRGRRRHRHHRFFSHGFQFAYISSDEVMQRAWKKLAAAAVARHWRNGAGGRMTRNYVWRGLTKKTSRMMYNLSSNFLNARINAETRERNDSGMRLQLTCDAAVCIYKIAAAAERWRYTRQCYMHTRIGLTRFAQIVVHIVHKRCDLRTSAYI</sequence>
<dbReference type="AlphaFoldDB" id="A0A6H5J985"/>
<dbReference type="EMBL" id="CADCXV010001483">
    <property type="protein sequence ID" value="CAB0044789.1"/>
    <property type="molecule type" value="Genomic_DNA"/>
</dbReference>